<accession>A0ABV0L923</accession>
<protein>
    <submittedName>
        <fullName evidence="2">Uncharacterized protein</fullName>
    </submittedName>
</protein>
<keyword evidence="3" id="KW-1185">Reference proteome</keyword>
<feature type="compositionally biased region" description="Pro residues" evidence="1">
    <location>
        <begin position="35"/>
        <end position="55"/>
    </location>
</feature>
<evidence type="ECO:0000256" key="1">
    <source>
        <dbReference type="SAM" id="MobiDB-lite"/>
    </source>
</evidence>
<dbReference type="Proteomes" id="UP001440984">
    <property type="component" value="Unassembled WGS sequence"/>
</dbReference>
<gene>
    <name evidence="2" type="ORF">ABJI51_05295</name>
</gene>
<sequence length="188" mass="20206">MSKAWIALLSAVLVALIGTVGTVVVAQINKTQPSTSPPPPPPTTPPLSPPPPQCPRPVTLTEPQNGTEIDGLAGVAVKGRVCGLRSGESVWIFDYDAYDQNFYLVYDQNSGPRPVANRNDVEFVLVDQPIGDPGDKRKTYTIKAVVASAECEKKITRTPPDAEGNYVFHPLPDGCAVADERQILESQN</sequence>
<proteinExistence type="predicted"/>
<evidence type="ECO:0000313" key="3">
    <source>
        <dbReference type="Proteomes" id="UP001440984"/>
    </source>
</evidence>
<comment type="caution">
    <text evidence="2">The sequence shown here is derived from an EMBL/GenBank/DDBJ whole genome shotgun (WGS) entry which is preliminary data.</text>
</comment>
<name>A0ABV0L923_9PSEU</name>
<evidence type="ECO:0000313" key="2">
    <source>
        <dbReference type="EMBL" id="MEQ0558474.1"/>
    </source>
</evidence>
<dbReference type="RefSeq" id="WP_348947845.1">
    <property type="nucleotide sequence ID" value="NZ_JBDZYD010000002.1"/>
</dbReference>
<feature type="region of interest" description="Disordered" evidence="1">
    <location>
        <begin position="30"/>
        <end position="55"/>
    </location>
</feature>
<organism evidence="2 3">
    <name type="scientific">Amycolatopsis melonis</name>
    <dbReference type="NCBI Taxonomy" id="3156488"/>
    <lineage>
        <taxon>Bacteria</taxon>
        <taxon>Bacillati</taxon>
        <taxon>Actinomycetota</taxon>
        <taxon>Actinomycetes</taxon>
        <taxon>Pseudonocardiales</taxon>
        <taxon>Pseudonocardiaceae</taxon>
        <taxon>Amycolatopsis</taxon>
    </lineage>
</organism>
<reference evidence="2 3" key="1">
    <citation type="submission" date="2024-05" db="EMBL/GenBank/DDBJ databases">
        <authorList>
            <person name="Zhao H."/>
            <person name="Xu Y."/>
            <person name="Lin S."/>
            <person name="Spain J.C."/>
            <person name="Zhou N.-Y."/>
        </authorList>
    </citation>
    <scope>NUCLEOTIDE SEQUENCE [LARGE SCALE GENOMIC DNA]</scope>
    <source>
        <strain evidence="2 3">NEAU-NG30</strain>
    </source>
</reference>
<dbReference type="EMBL" id="JBDZYD010000002">
    <property type="protein sequence ID" value="MEQ0558474.1"/>
    <property type="molecule type" value="Genomic_DNA"/>
</dbReference>